<dbReference type="EMBL" id="BART01033820">
    <property type="protein sequence ID" value="GAH11441.1"/>
    <property type="molecule type" value="Genomic_DNA"/>
</dbReference>
<proteinExistence type="predicted"/>
<gene>
    <name evidence="2" type="ORF">S01H4_57984</name>
</gene>
<keyword evidence="1" id="KW-0472">Membrane</keyword>
<sequence>IWQNIAAQAASQGLSASQVMQQAVFGGTGMLGQMGPAQNLAQLQAQNSAAQQAQNIAQQQLAAQGITPLGQAQSTVTGGVSGIANQVQGAGAAIFAILSIFIFIHVVYRCL</sequence>
<dbReference type="AlphaFoldDB" id="X1CSL3"/>
<name>X1CSL3_9ZZZZ</name>
<evidence type="ECO:0000256" key="1">
    <source>
        <dbReference type="SAM" id="Phobius"/>
    </source>
</evidence>
<reference evidence="2" key="1">
    <citation type="journal article" date="2014" name="Front. Microbiol.">
        <title>High frequency of phylogenetically diverse reductive dehalogenase-homologous genes in deep subseafloor sedimentary metagenomes.</title>
        <authorList>
            <person name="Kawai M."/>
            <person name="Futagami T."/>
            <person name="Toyoda A."/>
            <person name="Takaki Y."/>
            <person name="Nishi S."/>
            <person name="Hori S."/>
            <person name="Arai W."/>
            <person name="Tsubouchi T."/>
            <person name="Morono Y."/>
            <person name="Uchiyama I."/>
            <person name="Ito T."/>
            <person name="Fujiyama A."/>
            <person name="Inagaki F."/>
            <person name="Takami H."/>
        </authorList>
    </citation>
    <scope>NUCLEOTIDE SEQUENCE</scope>
    <source>
        <strain evidence="2">Expedition CK06-06</strain>
    </source>
</reference>
<protein>
    <submittedName>
        <fullName evidence="2">Uncharacterized protein</fullName>
    </submittedName>
</protein>
<organism evidence="2">
    <name type="scientific">marine sediment metagenome</name>
    <dbReference type="NCBI Taxonomy" id="412755"/>
    <lineage>
        <taxon>unclassified sequences</taxon>
        <taxon>metagenomes</taxon>
        <taxon>ecological metagenomes</taxon>
    </lineage>
</organism>
<accession>X1CSL3</accession>
<evidence type="ECO:0000313" key="2">
    <source>
        <dbReference type="EMBL" id="GAH11441.1"/>
    </source>
</evidence>
<comment type="caution">
    <text evidence="2">The sequence shown here is derived from an EMBL/GenBank/DDBJ whole genome shotgun (WGS) entry which is preliminary data.</text>
</comment>
<keyword evidence="1" id="KW-1133">Transmembrane helix</keyword>
<feature type="non-terminal residue" evidence="2">
    <location>
        <position position="1"/>
    </location>
</feature>
<keyword evidence="1" id="KW-0812">Transmembrane</keyword>
<feature type="transmembrane region" description="Helical" evidence="1">
    <location>
        <begin position="89"/>
        <end position="108"/>
    </location>
</feature>